<dbReference type="FunFam" id="3.40.630.10:FF:000011">
    <property type="entry name" value="cytosolic carboxypeptidase 2 isoform X1"/>
    <property type="match status" value="1"/>
</dbReference>
<evidence type="ECO:0000256" key="6">
    <source>
        <dbReference type="ARBA" id="ARBA00022723"/>
    </source>
</evidence>
<sequence>MGKKTRTGTGRRTILQLSPPGPNRSATGAAREDGVASGSEDEPEGNTDGQREVNVVMKTPAVKATQGLSLLGAYEDSEEEDAAENISSATKAKHNQSADIDSTLANFMAEIDAITTQPDQTTESGTEPSAPAPTPPRPEPKTDQQTQEFQYDTQYSLAGAGLEMGDWQEVWDENTGCYYYWNTQTNEVAWELPHYLADQMQSLHHTGSVILSPLSTQEVIESVVALTSEEEERRGVAATLLAPLIPEEVKEAEEKWRKKVLATEETVEAAQELEGEGTQSLDSPALRDTDSQSNQRSRNHSAESSDREEEAEEDTMELELALERKKAELRALEEGDGSAGGSSPCSETSQDGPRNLLLKKSKWKTAFLRAPSPDSSSRGSDKAGWATPEHSDNAHSKNAEKQGEDDEKEKPVSKALQKEEEDLKFQIGELANTLTSKMEFLGIDKKTISNFQLMLLQTETRIADWREGALNGNYLRRRLQEAAEHIKHYELNATPKGWSCHWDSPPPHVTIDTASAAMTNARLICTWLYYWGVFTSTDKDRREHRRYFYVNERTNASQWEFPVVEEEDEAKPPLPPTAAPGDTSQPSAETTGAITEIEEVEMEDEDSEPPAPGTEEFKAAEAAASLALVAKGQKRKAPGSVPLPKTVTIGSSPILYAQPIATAAPLLVGNAYWGMTATVAPPLPTESIVPPMPALPPQPPPPAPQPPSVLEPINKVLTDKTKKLKKEKTKKSKTKMPSLVKKWQSIQKELDEEEKSSSSDEDREQLNSRRIEEWKLQQLSTGKAGKNANFEALPEDWRERLLKKRKMQNNGSSVHSGVPFKREWEGNRDSTASDTINSPSESNDSNLEEEQEEPKPCQNKVLRTRQLVFDFDGERPIPRLRDPLDLFTIPSTSCPFQGVRWPIECEVIRDKIQHIEWDPSEPEPFYQPTGEEQTPMPVGELRGITVYCIDPATKTSYFTYSRVGGSRGPIKSATSCANHQKEPTLAFESRFESGNLQKAVQVGQYDYELTLCTDLYTTKHTQWFYFRVRNMRAGVTYRFTIINLMKTSSLYGAGMRPLLYSEHASWLKREGWCRAGSNIRYYRNNTEQDGKALYSLTWTLEFPYDSDTCYLAHCYPYTYSNLQHYLHEVISDPVRAAYCKLRVLCRSLAGNAVYVLTVTSPSTSLAERKAKRAVVVTARVHPGETNGSWMMQGFLEFLLSDLPDARLLREIFIFKVIPMLNPDGVVVGNYRCSLTGRDLNRNYRSLLRDSFPCIWYTRNMVKRLLAEREVVVYCDFHGHSRKNNVFMYGCNGRKDASQCLQERIFPLMMSKNAKDKFSFRSCKFKMHKSKEGTGRIVMWRLGIRNSYTMESTFGGSTLGDRKGTHFSTQDLKSMGHCFCDTLLDFCDPDPAKGQLQRQTLLVTGGHKRCPSVPASRERALTIPVQPYTMPFYPDFRPQPEMKERSHISDIMQRSQQKLRQERQMQVTHIPVKHLMPLDNMGTLRISHKTDGRGAVAGLASPDTEQSKRAAHQISKQDGSCLLPDLHSPAQLFGNQAAIRSLRLGRLPKGSKTQVFGTIAASTESLSSEERLHLRLPQESMQVEDESTDVLPQTSHTQQSQEKQVKPDKST</sequence>
<dbReference type="Gene3D" id="2.20.70.10">
    <property type="match status" value="2"/>
</dbReference>
<dbReference type="Pfam" id="PF00246">
    <property type="entry name" value="Peptidase_M14"/>
    <property type="match status" value="1"/>
</dbReference>
<evidence type="ECO:0000256" key="12">
    <source>
        <dbReference type="SAM" id="MobiDB-lite"/>
    </source>
</evidence>
<keyword evidence="16" id="KW-1185">Reference proteome</keyword>
<dbReference type="PANTHER" id="PTHR46697:SF1">
    <property type="entry name" value="FORMIN-BINDING PROTEIN 4"/>
    <property type="match status" value="1"/>
</dbReference>
<comment type="subcellular location">
    <subcellularLocation>
        <location evidence="2">Cytoplasm</location>
        <location evidence="2">Cytosol</location>
    </subcellularLocation>
</comment>
<keyword evidence="9" id="KW-0482">Metalloprotease</keyword>
<feature type="active site" description="Proton donor/acceptor" evidence="11">
    <location>
        <position position="1350"/>
    </location>
</feature>
<evidence type="ECO:0000256" key="10">
    <source>
        <dbReference type="ARBA" id="ARBA00029302"/>
    </source>
</evidence>
<keyword evidence="7" id="KW-0378">Hydrolase</keyword>
<feature type="region of interest" description="Disordered" evidence="12">
    <location>
        <begin position="331"/>
        <end position="413"/>
    </location>
</feature>
<evidence type="ECO:0000256" key="2">
    <source>
        <dbReference type="ARBA" id="ARBA00004514"/>
    </source>
</evidence>
<gene>
    <name evidence="15" type="ORF">DPX16_11929</name>
</gene>
<feature type="domain" description="WW" evidence="13">
    <location>
        <begin position="531"/>
        <end position="564"/>
    </location>
</feature>
<evidence type="ECO:0000256" key="11">
    <source>
        <dbReference type="PROSITE-ProRule" id="PRU01379"/>
    </source>
</evidence>
<feature type="region of interest" description="Disordered" evidence="12">
    <location>
        <begin position="72"/>
        <end position="97"/>
    </location>
</feature>
<comment type="cofactor">
    <cofactor evidence="1">
        <name>Zn(2+)</name>
        <dbReference type="ChEBI" id="CHEBI:29105"/>
    </cofactor>
</comment>
<evidence type="ECO:0000313" key="16">
    <source>
        <dbReference type="Proteomes" id="UP000281406"/>
    </source>
</evidence>
<feature type="region of interest" description="Disordered" evidence="12">
    <location>
        <begin position="267"/>
        <end position="317"/>
    </location>
</feature>
<dbReference type="CDD" id="cd06907">
    <property type="entry name" value="M14_AGBL2-3_like"/>
    <property type="match status" value="1"/>
</dbReference>
<feature type="domain" description="Peptidase M14" evidence="14">
    <location>
        <begin position="1115"/>
        <end position="1386"/>
    </location>
</feature>
<dbReference type="InterPro" id="IPR001202">
    <property type="entry name" value="WW_dom"/>
</dbReference>
<dbReference type="InterPro" id="IPR036020">
    <property type="entry name" value="WW_dom_sf"/>
</dbReference>
<dbReference type="SMART" id="SM00456">
    <property type="entry name" value="WW"/>
    <property type="match status" value="2"/>
</dbReference>
<proteinExistence type="inferred from homology"/>
<feature type="region of interest" description="Disordered" evidence="12">
    <location>
        <begin position="561"/>
        <end position="589"/>
    </location>
</feature>
<feature type="compositionally biased region" description="Polar residues" evidence="12">
    <location>
        <begin position="116"/>
        <end position="125"/>
    </location>
</feature>
<feature type="region of interest" description="Disordered" evidence="12">
    <location>
        <begin position="1"/>
        <end position="55"/>
    </location>
</feature>
<dbReference type="InterPro" id="IPR040626">
    <property type="entry name" value="Pepdidase_M14_N"/>
</dbReference>
<evidence type="ECO:0000256" key="8">
    <source>
        <dbReference type="ARBA" id="ARBA00022833"/>
    </source>
</evidence>
<evidence type="ECO:0000256" key="1">
    <source>
        <dbReference type="ARBA" id="ARBA00001947"/>
    </source>
</evidence>
<keyword evidence="8" id="KW-0862">Zinc</keyword>
<keyword evidence="6" id="KW-0479">Metal-binding</keyword>
<feature type="region of interest" description="Disordered" evidence="12">
    <location>
        <begin position="805"/>
        <end position="859"/>
    </location>
</feature>
<dbReference type="GO" id="GO:0005829">
    <property type="term" value="C:cytosol"/>
    <property type="evidence" value="ECO:0007669"/>
    <property type="project" value="UniProtKB-SubCell"/>
</dbReference>
<feature type="compositionally biased region" description="Acidic residues" evidence="12">
    <location>
        <begin position="306"/>
        <end position="317"/>
    </location>
</feature>
<dbReference type="CDD" id="cd00201">
    <property type="entry name" value="WW"/>
    <property type="match status" value="1"/>
</dbReference>
<evidence type="ECO:0000256" key="5">
    <source>
        <dbReference type="ARBA" id="ARBA00022670"/>
    </source>
</evidence>
<comment type="catalytic activity">
    <reaction evidence="10">
        <text>(L-glutamyl)(n+1)-gamma-L-glutamyl-L-glutamyl-[protein] + H2O = (L-glutamyl)(n)-gamma-L-glutamyl-L-glutamyl-[protein] + L-glutamate</text>
        <dbReference type="Rhea" id="RHEA:60004"/>
        <dbReference type="Rhea" id="RHEA-COMP:15519"/>
        <dbReference type="Rhea" id="RHEA-COMP:15675"/>
        <dbReference type="ChEBI" id="CHEBI:15377"/>
        <dbReference type="ChEBI" id="CHEBI:29985"/>
        <dbReference type="ChEBI" id="CHEBI:143623"/>
    </reaction>
    <physiologicalReaction direction="left-to-right" evidence="10">
        <dbReference type="Rhea" id="RHEA:60005"/>
    </physiologicalReaction>
</comment>
<feature type="compositionally biased region" description="Basic and acidic residues" evidence="12">
    <location>
        <begin position="389"/>
        <end position="413"/>
    </location>
</feature>
<dbReference type="FunFam" id="2.20.70.10:FF:000056">
    <property type="entry name" value="Formin binding protein 4"/>
    <property type="match status" value="1"/>
</dbReference>
<feature type="region of interest" description="Disordered" evidence="12">
    <location>
        <begin position="690"/>
        <end position="791"/>
    </location>
</feature>
<feature type="region of interest" description="Disordered" evidence="12">
    <location>
        <begin position="116"/>
        <end position="148"/>
    </location>
</feature>
<feature type="compositionally biased region" description="Polar residues" evidence="12">
    <location>
        <begin position="1589"/>
        <end position="1601"/>
    </location>
</feature>
<feature type="domain" description="WW" evidence="13">
    <location>
        <begin position="167"/>
        <end position="195"/>
    </location>
</feature>
<dbReference type="Pfam" id="PF18027">
    <property type="entry name" value="Pepdidase_M14_N"/>
    <property type="match status" value="1"/>
</dbReference>
<feature type="compositionally biased region" description="Basic and acidic residues" evidence="12">
    <location>
        <begin position="755"/>
        <end position="775"/>
    </location>
</feature>
<dbReference type="InterPro" id="IPR053076">
    <property type="entry name" value="WW_domain_protein"/>
</dbReference>
<feature type="compositionally biased region" description="Pro residues" evidence="12">
    <location>
        <begin position="690"/>
        <end position="709"/>
    </location>
</feature>
<evidence type="ECO:0000259" key="13">
    <source>
        <dbReference type="PROSITE" id="PS50020"/>
    </source>
</evidence>
<dbReference type="SUPFAM" id="SSF53187">
    <property type="entry name" value="Zn-dependent exopeptidases"/>
    <property type="match status" value="1"/>
</dbReference>
<accession>A0A3N0YCF0</accession>
<evidence type="ECO:0000256" key="9">
    <source>
        <dbReference type="ARBA" id="ARBA00023049"/>
    </source>
</evidence>
<dbReference type="Pfam" id="PF00397">
    <property type="entry name" value="WW"/>
    <property type="match status" value="1"/>
</dbReference>
<keyword evidence="4 15" id="KW-0121">Carboxypeptidase</keyword>
<reference evidence="15 16" key="1">
    <citation type="submission" date="2018-10" db="EMBL/GenBank/DDBJ databases">
        <title>Genome assembly for a Yunnan-Guizhou Plateau 3E fish, Anabarilius grahami (Regan), and its evolutionary and genetic applications.</title>
        <authorList>
            <person name="Jiang W."/>
        </authorList>
    </citation>
    <scope>NUCLEOTIDE SEQUENCE [LARGE SCALE GENOMIC DNA]</scope>
    <source>
        <strain evidence="15">AG-KIZ</strain>
        <tissue evidence="15">Muscle</tissue>
    </source>
</reference>
<evidence type="ECO:0000313" key="15">
    <source>
        <dbReference type="EMBL" id="ROL43897.1"/>
    </source>
</evidence>
<feature type="compositionally biased region" description="Polar residues" evidence="12">
    <location>
        <begin position="341"/>
        <end position="352"/>
    </location>
</feature>
<dbReference type="Gene3D" id="3.40.630.10">
    <property type="entry name" value="Zn peptidases"/>
    <property type="match status" value="1"/>
</dbReference>
<evidence type="ECO:0000259" key="14">
    <source>
        <dbReference type="PROSITE" id="PS52035"/>
    </source>
</evidence>
<dbReference type="Gene3D" id="2.60.40.3120">
    <property type="match status" value="1"/>
</dbReference>
<protein>
    <submittedName>
        <fullName evidence="15">Cytosolic carboxypeptidase 2</fullName>
    </submittedName>
</protein>
<dbReference type="PANTHER" id="PTHR46697">
    <property type="entry name" value="FORMIN-BINDING PROTEIN 4"/>
    <property type="match status" value="1"/>
</dbReference>
<dbReference type="PROSITE" id="PS52035">
    <property type="entry name" value="PEPTIDASE_M14"/>
    <property type="match status" value="1"/>
</dbReference>
<dbReference type="PROSITE" id="PS50020">
    <property type="entry name" value="WW_DOMAIN_2"/>
    <property type="match status" value="2"/>
</dbReference>
<dbReference type="EMBL" id="RJVU01047120">
    <property type="protein sequence ID" value="ROL43897.1"/>
    <property type="molecule type" value="Genomic_DNA"/>
</dbReference>
<dbReference type="GO" id="GO:0004181">
    <property type="term" value="F:metallocarboxypeptidase activity"/>
    <property type="evidence" value="ECO:0007669"/>
    <property type="project" value="InterPro"/>
</dbReference>
<feature type="compositionally biased region" description="Basic residues" evidence="12">
    <location>
        <begin position="722"/>
        <end position="734"/>
    </location>
</feature>
<dbReference type="Proteomes" id="UP000281406">
    <property type="component" value="Unassembled WGS sequence"/>
</dbReference>
<comment type="caution">
    <text evidence="15">The sequence shown here is derived from an EMBL/GenBank/DDBJ whole genome shotgun (WGS) entry which is preliminary data.</text>
</comment>
<dbReference type="GO" id="GO:0008270">
    <property type="term" value="F:zinc ion binding"/>
    <property type="evidence" value="ECO:0007669"/>
    <property type="project" value="InterPro"/>
</dbReference>
<dbReference type="SUPFAM" id="SSF51045">
    <property type="entry name" value="WW domain"/>
    <property type="match status" value="1"/>
</dbReference>
<dbReference type="OrthoDB" id="10253041at2759"/>
<evidence type="ECO:0000256" key="4">
    <source>
        <dbReference type="ARBA" id="ARBA00022645"/>
    </source>
</evidence>
<dbReference type="GO" id="GO:0006508">
    <property type="term" value="P:proteolysis"/>
    <property type="evidence" value="ECO:0007669"/>
    <property type="project" value="UniProtKB-KW"/>
</dbReference>
<organism evidence="15 16">
    <name type="scientific">Anabarilius grahami</name>
    <name type="common">Kanglang fish</name>
    <name type="synonym">Barilius grahami</name>
    <dbReference type="NCBI Taxonomy" id="495550"/>
    <lineage>
        <taxon>Eukaryota</taxon>
        <taxon>Metazoa</taxon>
        <taxon>Chordata</taxon>
        <taxon>Craniata</taxon>
        <taxon>Vertebrata</taxon>
        <taxon>Euteleostomi</taxon>
        <taxon>Actinopterygii</taxon>
        <taxon>Neopterygii</taxon>
        <taxon>Teleostei</taxon>
        <taxon>Ostariophysi</taxon>
        <taxon>Cypriniformes</taxon>
        <taxon>Xenocyprididae</taxon>
        <taxon>Xenocypridinae</taxon>
        <taxon>Xenocypridinae incertae sedis</taxon>
        <taxon>Anabarilius</taxon>
    </lineage>
</organism>
<feature type="region of interest" description="Disordered" evidence="12">
    <location>
        <begin position="1576"/>
        <end position="1610"/>
    </location>
</feature>
<evidence type="ECO:0000256" key="3">
    <source>
        <dbReference type="ARBA" id="ARBA00005988"/>
    </source>
</evidence>
<evidence type="ECO:0000256" key="7">
    <source>
        <dbReference type="ARBA" id="ARBA00022801"/>
    </source>
</evidence>
<comment type="similarity">
    <text evidence="3 11">Belongs to the peptidase M14 family.</text>
</comment>
<name>A0A3N0YCF0_ANAGA</name>
<feature type="compositionally biased region" description="Polar residues" evidence="12">
    <location>
        <begin position="829"/>
        <end position="845"/>
    </location>
</feature>
<keyword evidence="5" id="KW-0645">Protease</keyword>
<dbReference type="InterPro" id="IPR000834">
    <property type="entry name" value="Peptidase_M14"/>
</dbReference>